<dbReference type="STRING" id="56216.A0A1A6GQR0"/>
<dbReference type="InterPro" id="IPR003598">
    <property type="entry name" value="Ig_sub2"/>
</dbReference>
<dbReference type="PANTHER" id="PTHR10075">
    <property type="entry name" value="BASIGIN RELATED"/>
    <property type="match status" value="1"/>
</dbReference>
<dbReference type="InterPro" id="IPR036179">
    <property type="entry name" value="Ig-like_dom_sf"/>
</dbReference>
<proteinExistence type="predicted"/>
<keyword evidence="1" id="KW-0393">Immunoglobulin domain</keyword>
<feature type="domain" description="Ig-like" evidence="2">
    <location>
        <begin position="106"/>
        <end position="200"/>
    </location>
</feature>
<dbReference type="SMART" id="SM00408">
    <property type="entry name" value="IGc2"/>
    <property type="match status" value="2"/>
</dbReference>
<dbReference type="GO" id="GO:0007417">
    <property type="term" value="P:central nervous system development"/>
    <property type="evidence" value="ECO:0007669"/>
    <property type="project" value="TreeGrafter"/>
</dbReference>
<dbReference type="Gene3D" id="2.60.40.10">
    <property type="entry name" value="Immunoglobulins"/>
    <property type="match status" value="2"/>
</dbReference>
<dbReference type="InterPro" id="IPR013783">
    <property type="entry name" value="Ig-like_fold"/>
</dbReference>
<evidence type="ECO:0000256" key="1">
    <source>
        <dbReference type="ARBA" id="ARBA00023319"/>
    </source>
</evidence>
<organism evidence="3 4">
    <name type="scientific">Neotoma lepida</name>
    <name type="common">Desert woodrat</name>
    <dbReference type="NCBI Taxonomy" id="56216"/>
    <lineage>
        <taxon>Eukaryota</taxon>
        <taxon>Metazoa</taxon>
        <taxon>Chordata</taxon>
        <taxon>Craniata</taxon>
        <taxon>Vertebrata</taxon>
        <taxon>Euteleostomi</taxon>
        <taxon>Mammalia</taxon>
        <taxon>Eutheria</taxon>
        <taxon>Euarchontoglires</taxon>
        <taxon>Glires</taxon>
        <taxon>Rodentia</taxon>
        <taxon>Myomorpha</taxon>
        <taxon>Muroidea</taxon>
        <taxon>Cricetidae</taxon>
        <taxon>Neotominae</taxon>
        <taxon>Neotoma</taxon>
    </lineage>
</organism>
<sequence>MPAIGGVPPLIQPFEFPPASIGQLLYIPCVVSSGDMPIRITWRKDGQVIISGSGVTIESKEFMSSLQISSVSLKHNGNYTCIASNAAATVSRERQLIVRGERAVPPRFVVQPNNQDGIYGKAGVLNCSVDGYPPPKVMWKHAKGSGNPQQYHPVPLTGRIQILPNSSLLIRHVLEEDIGYYLCQASNGVGTDISKAMFLTVKSSPSTYLKAPVTGPQTKPMAN</sequence>
<dbReference type="GO" id="GO:0030424">
    <property type="term" value="C:axon"/>
    <property type="evidence" value="ECO:0007669"/>
    <property type="project" value="TreeGrafter"/>
</dbReference>
<keyword evidence="4" id="KW-1185">Reference proteome</keyword>
<feature type="domain" description="Ig-like" evidence="2">
    <location>
        <begin position="8"/>
        <end position="97"/>
    </location>
</feature>
<accession>A0A1A6GQR0</accession>
<dbReference type="InterPro" id="IPR007110">
    <property type="entry name" value="Ig-like_dom"/>
</dbReference>
<dbReference type="SMART" id="SM00409">
    <property type="entry name" value="IG"/>
    <property type="match status" value="2"/>
</dbReference>
<name>A0A1A6GQR0_NEOLE</name>
<dbReference type="InterPro" id="IPR003599">
    <property type="entry name" value="Ig_sub"/>
</dbReference>
<dbReference type="FunFam" id="2.60.40.10:FF:000333">
    <property type="entry name" value="Down syndrome cell adhesion molecule"/>
    <property type="match status" value="1"/>
</dbReference>
<dbReference type="EMBL" id="LZPO01075906">
    <property type="protein sequence ID" value="OBS68516.1"/>
    <property type="molecule type" value="Genomic_DNA"/>
</dbReference>
<dbReference type="SUPFAM" id="SSF48726">
    <property type="entry name" value="Immunoglobulin"/>
    <property type="match status" value="2"/>
</dbReference>
<evidence type="ECO:0000259" key="2">
    <source>
        <dbReference type="PROSITE" id="PS50835"/>
    </source>
</evidence>
<dbReference type="GO" id="GO:0070593">
    <property type="term" value="P:dendrite self-avoidance"/>
    <property type="evidence" value="ECO:0007669"/>
    <property type="project" value="TreeGrafter"/>
</dbReference>
<evidence type="ECO:0000313" key="4">
    <source>
        <dbReference type="Proteomes" id="UP000092124"/>
    </source>
</evidence>
<dbReference type="GO" id="GO:0007156">
    <property type="term" value="P:homophilic cell adhesion via plasma membrane adhesion molecules"/>
    <property type="evidence" value="ECO:0007669"/>
    <property type="project" value="TreeGrafter"/>
</dbReference>
<gene>
    <name evidence="3" type="ORF">A6R68_02942</name>
</gene>
<dbReference type="GO" id="GO:0098632">
    <property type="term" value="F:cell-cell adhesion mediator activity"/>
    <property type="evidence" value="ECO:0007669"/>
    <property type="project" value="TreeGrafter"/>
</dbReference>
<dbReference type="Pfam" id="PF13927">
    <property type="entry name" value="Ig_3"/>
    <property type="match status" value="2"/>
</dbReference>
<evidence type="ECO:0000313" key="3">
    <source>
        <dbReference type="EMBL" id="OBS68516.1"/>
    </source>
</evidence>
<dbReference type="AlphaFoldDB" id="A0A1A6GQR0"/>
<dbReference type="GO" id="GO:0007411">
    <property type="term" value="P:axon guidance"/>
    <property type="evidence" value="ECO:0007669"/>
    <property type="project" value="TreeGrafter"/>
</dbReference>
<dbReference type="OrthoDB" id="152385at2759"/>
<dbReference type="CDD" id="cd05734">
    <property type="entry name" value="Ig_DSCAM"/>
    <property type="match status" value="1"/>
</dbReference>
<comment type="caution">
    <text evidence="3">The sequence shown here is derived from an EMBL/GenBank/DDBJ whole genome shotgun (WGS) entry which is preliminary data.</text>
</comment>
<dbReference type="GO" id="GO:0005886">
    <property type="term" value="C:plasma membrane"/>
    <property type="evidence" value="ECO:0007669"/>
    <property type="project" value="TreeGrafter"/>
</dbReference>
<dbReference type="FunFam" id="2.60.40.10:FF:000104">
    <property type="entry name" value="Down syndrome cell adhesion molecule b"/>
    <property type="match status" value="1"/>
</dbReference>
<protein>
    <recommendedName>
        <fullName evidence="2">Ig-like domain-containing protein</fullName>
    </recommendedName>
</protein>
<dbReference type="Proteomes" id="UP000092124">
    <property type="component" value="Unassembled WGS sequence"/>
</dbReference>
<dbReference type="PROSITE" id="PS50835">
    <property type="entry name" value="IG_LIKE"/>
    <property type="match status" value="2"/>
</dbReference>
<dbReference type="PANTHER" id="PTHR10075:SF72">
    <property type="entry name" value="CELL ADHESION MOLECULE DSCAML1"/>
    <property type="match status" value="1"/>
</dbReference>
<reference evidence="3 4" key="1">
    <citation type="submission" date="2016-06" db="EMBL/GenBank/DDBJ databases">
        <title>The Draft Genome Sequence and Annotation of the Desert Woodrat Neotoma lepida.</title>
        <authorList>
            <person name="Campbell M."/>
            <person name="Oakeson K.F."/>
            <person name="Yandell M."/>
            <person name="Halpert J.R."/>
            <person name="Dearing D."/>
        </authorList>
    </citation>
    <scope>NUCLEOTIDE SEQUENCE [LARGE SCALE GENOMIC DNA]</scope>
    <source>
        <strain evidence="3">417</strain>
        <tissue evidence="3">Liver</tissue>
    </source>
</reference>